<feature type="compositionally biased region" description="Acidic residues" evidence="1">
    <location>
        <begin position="75"/>
        <end position="93"/>
    </location>
</feature>
<dbReference type="NCBIfam" id="NF045516">
    <property type="entry name" value="GlpR"/>
    <property type="match status" value="1"/>
</dbReference>
<evidence type="ECO:0000256" key="2">
    <source>
        <dbReference type="SAM" id="Phobius"/>
    </source>
</evidence>
<keyword evidence="4" id="KW-1185">Reference proteome</keyword>
<feature type="region of interest" description="Disordered" evidence="1">
    <location>
        <begin position="230"/>
        <end position="259"/>
    </location>
</feature>
<feature type="region of interest" description="Disordered" evidence="1">
    <location>
        <begin position="38"/>
        <end position="152"/>
    </location>
</feature>
<name>A0ABP9JUC8_9NOCA</name>
<evidence type="ECO:0008006" key="5">
    <source>
        <dbReference type="Google" id="ProtNLM"/>
    </source>
</evidence>
<dbReference type="Proteomes" id="UP001500603">
    <property type="component" value="Unassembled WGS sequence"/>
</dbReference>
<organism evidence="3 4">
    <name type="scientific">Nocardia callitridis</name>
    <dbReference type="NCBI Taxonomy" id="648753"/>
    <lineage>
        <taxon>Bacteria</taxon>
        <taxon>Bacillati</taxon>
        <taxon>Actinomycetota</taxon>
        <taxon>Actinomycetes</taxon>
        <taxon>Mycobacteriales</taxon>
        <taxon>Nocardiaceae</taxon>
        <taxon>Nocardia</taxon>
    </lineage>
</organism>
<keyword evidence="2" id="KW-1133">Transmembrane helix</keyword>
<evidence type="ECO:0000313" key="3">
    <source>
        <dbReference type="EMBL" id="GAA5043426.1"/>
    </source>
</evidence>
<keyword evidence="2" id="KW-0812">Transmembrane</keyword>
<protein>
    <recommendedName>
        <fullName evidence="5">DUF3040 domain-containing protein</fullName>
    </recommendedName>
</protein>
<evidence type="ECO:0000256" key="1">
    <source>
        <dbReference type="SAM" id="MobiDB-lite"/>
    </source>
</evidence>
<feature type="transmembrane region" description="Helical" evidence="2">
    <location>
        <begin position="196"/>
        <end position="213"/>
    </location>
</feature>
<feature type="compositionally biased region" description="Basic and acidic residues" evidence="1">
    <location>
        <begin position="61"/>
        <end position="74"/>
    </location>
</feature>
<keyword evidence="2" id="KW-0472">Membrane</keyword>
<reference evidence="4" key="1">
    <citation type="journal article" date="2019" name="Int. J. Syst. Evol. Microbiol.">
        <title>The Global Catalogue of Microorganisms (GCM) 10K type strain sequencing project: providing services to taxonomists for standard genome sequencing and annotation.</title>
        <authorList>
            <consortium name="The Broad Institute Genomics Platform"/>
            <consortium name="The Broad Institute Genome Sequencing Center for Infectious Disease"/>
            <person name="Wu L."/>
            <person name="Ma J."/>
        </authorList>
    </citation>
    <scope>NUCLEOTIDE SEQUENCE [LARGE SCALE GENOMIC DNA]</scope>
    <source>
        <strain evidence="4">JCM 18298</strain>
    </source>
</reference>
<feature type="compositionally biased region" description="Acidic residues" evidence="1">
    <location>
        <begin position="38"/>
        <end position="47"/>
    </location>
</feature>
<gene>
    <name evidence="3" type="ORF">GCM10023318_04990</name>
</gene>
<accession>A0ABP9JUC8</accession>
<dbReference type="InterPro" id="IPR053779">
    <property type="entry name" value="GlpR"/>
</dbReference>
<dbReference type="EMBL" id="BAABJM010000001">
    <property type="protein sequence ID" value="GAA5043426.1"/>
    <property type="molecule type" value="Genomic_DNA"/>
</dbReference>
<feature type="transmembrane region" description="Helical" evidence="2">
    <location>
        <begin position="173"/>
        <end position="190"/>
    </location>
</feature>
<proteinExistence type="predicted"/>
<evidence type="ECO:0000313" key="4">
    <source>
        <dbReference type="Proteomes" id="UP001500603"/>
    </source>
</evidence>
<sequence>MTTPADEPVTDTDEQTHAQVRLPVAIDTEIADAELVDAGDADTEDGVAEAVSETESTDEGFAERDDEFAQRGDAEETTFDDGEFAEDSGEFETEVAGNHPATIDDDERVEQPTGSSSAWIPAARDAAPTYESAQPETDSLDPDFVPTRRGRGGFDPEADAIARAARYTFRQRTVLALVLAAVLCGGLGIAVAAQFWFASGLAVVAFVGYLAYLRKQVRMEEDIRRRRAARLTRGQQHPEYQQPRRVESEAARQAGMDRDTARRLRRRSTLLEVDDEDPMFENLDAFDPAAARALRTRTGTDLRRAAGA</sequence>
<comment type="caution">
    <text evidence="3">The sequence shown here is derived from an EMBL/GenBank/DDBJ whole genome shotgun (WGS) entry which is preliminary data.</text>
</comment>
<feature type="compositionally biased region" description="Basic and acidic residues" evidence="1">
    <location>
        <begin position="242"/>
        <end position="259"/>
    </location>
</feature>